<dbReference type="GO" id="GO:0030288">
    <property type="term" value="C:outer membrane-bounded periplasmic space"/>
    <property type="evidence" value="ECO:0007669"/>
    <property type="project" value="TreeGrafter"/>
</dbReference>
<feature type="non-terminal residue" evidence="4">
    <location>
        <position position="179"/>
    </location>
</feature>
<evidence type="ECO:0000256" key="2">
    <source>
        <dbReference type="ARBA" id="ARBA00007639"/>
    </source>
</evidence>
<dbReference type="InterPro" id="IPR050555">
    <property type="entry name" value="Bact_Solute-Bind_Prot2"/>
</dbReference>
<comment type="similarity">
    <text evidence="2">Belongs to the bacterial solute-binding protein 2 family.</text>
</comment>
<comment type="caution">
    <text evidence="4">The sequence shown here is derived from an EMBL/GenBank/DDBJ whole genome shotgun (WGS) entry which is preliminary data.</text>
</comment>
<accession>A0A662DFP8</accession>
<evidence type="ECO:0000256" key="1">
    <source>
        <dbReference type="ARBA" id="ARBA00004196"/>
    </source>
</evidence>
<dbReference type="EMBL" id="QMQB01000118">
    <property type="protein sequence ID" value="RLE12982.1"/>
    <property type="molecule type" value="Genomic_DNA"/>
</dbReference>
<dbReference type="PANTHER" id="PTHR30036">
    <property type="entry name" value="D-XYLOSE-BINDING PERIPLASMIC PROTEIN"/>
    <property type="match status" value="1"/>
</dbReference>
<proteinExistence type="inferred from homology"/>
<dbReference type="AlphaFoldDB" id="A0A662DFP8"/>
<reference evidence="4 5" key="1">
    <citation type="submission" date="2018-06" db="EMBL/GenBank/DDBJ databases">
        <title>Extensive metabolic versatility and redundancy in microbially diverse, dynamic hydrothermal sediments.</title>
        <authorList>
            <person name="Dombrowski N."/>
            <person name="Teske A."/>
            <person name="Baker B.J."/>
        </authorList>
    </citation>
    <scope>NUCLEOTIDE SEQUENCE [LARGE SCALE GENOMIC DNA]</scope>
    <source>
        <strain evidence="4">B19_G9</strain>
    </source>
</reference>
<evidence type="ECO:0000313" key="5">
    <source>
        <dbReference type="Proteomes" id="UP000267654"/>
    </source>
</evidence>
<dbReference type="InterPro" id="IPR025997">
    <property type="entry name" value="SBP_2_dom"/>
</dbReference>
<dbReference type="InterPro" id="IPR028082">
    <property type="entry name" value="Peripla_BP_I"/>
</dbReference>
<comment type="subcellular location">
    <subcellularLocation>
        <location evidence="1">Cell envelope</location>
    </subcellularLocation>
</comment>
<protein>
    <recommendedName>
        <fullName evidence="3">Periplasmic binding protein domain-containing protein</fullName>
    </recommendedName>
</protein>
<dbReference type="Proteomes" id="UP000267654">
    <property type="component" value="Unassembled WGS sequence"/>
</dbReference>
<organism evidence="4 5">
    <name type="scientific">Aerophobetes bacterium</name>
    <dbReference type="NCBI Taxonomy" id="2030807"/>
    <lineage>
        <taxon>Bacteria</taxon>
        <taxon>Candidatus Aerophobota</taxon>
    </lineage>
</organism>
<dbReference type="Gene3D" id="3.40.50.2300">
    <property type="match status" value="2"/>
</dbReference>
<dbReference type="Pfam" id="PF13407">
    <property type="entry name" value="Peripla_BP_4"/>
    <property type="match status" value="1"/>
</dbReference>
<feature type="domain" description="Periplasmic binding protein" evidence="3">
    <location>
        <begin position="41"/>
        <end position="171"/>
    </location>
</feature>
<dbReference type="SUPFAM" id="SSF53822">
    <property type="entry name" value="Periplasmic binding protein-like I"/>
    <property type="match status" value="1"/>
</dbReference>
<evidence type="ECO:0000313" key="4">
    <source>
        <dbReference type="EMBL" id="RLE12982.1"/>
    </source>
</evidence>
<sequence length="179" mass="19373">MSIFKRSVLVGLLLMFLSTMILIPTGAVAKKTYRIAALSHCSAGHPFWEVVHKGAEDAAALFPDLKLDFIFVPPGKSEDPVAHLANLESAIAAGYDAIIVSIFHKTMFDKPIERAMRKGIAVLGYNIDDPEGAKGNARMNYIGHDMIDMHYRAAKIEAKTLGLKPGDHVVITNDCPGAG</sequence>
<dbReference type="PANTHER" id="PTHR30036:SF7">
    <property type="entry name" value="ABC TRANSPORTER PERIPLASMIC-BINDING PROTEIN YPHF"/>
    <property type="match status" value="1"/>
</dbReference>
<gene>
    <name evidence="4" type="ORF">DRI96_03710</name>
</gene>
<name>A0A662DFP8_UNCAE</name>
<evidence type="ECO:0000259" key="3">
    <source>
        <dbReference type="Pfam" id="PF13407"/>
    </source>
</evidence>
<dbReference type="GO" id="GO:0030246">
    <property type="term" value="F:carbohydrate binding"/>
    <property type="evidence" value="ECO:0007669"/>
    <property type="project" value="TreeGrafter"/>
</dbReference>